<feature type="region of interest" description="Disordered" evidence="4">
    <location>
        <begin position="319"/>
        <end position="440"/>
    </location>
</feature>
<feature type="compositionally biased region" description="Basic and acidic residues" evidence="4">
    <location>
        <begin position="756"/>
        <end position="783"/>
    </location>
</feature>
<name>A0AAN7MSC1_TRANT</name>
<evidence type="ECO:0000256" key="2">
    <source>
        <dbReference type="ARBA" id="ARBA00022771"/>
    </source>
</evidence>
<feature type="compositionally biased region" description="Polar residues" evidence="4">
    <location>
        <begin position="81"/>
        <end position="90"/>
    </location>
</feature>
<evidence type="ECO:0000256" key="3">
    <source>
        <dbReference type="ARBA" id="ARBA00022833"/>
    </source>
</evidence>
<dbReference type="Pfam" id="PF07496">
    <property type="entry name" value="zf-CW"/>
    <property type="match status" value="1"/>
</dbReference>
<dbReference type="Proteomes" id="UP001346149">
    <property type="component" value="Unassembled WGS sequence"/>
</dbReference>
<keyword evidence="3" id="KW-0862">Zinc</keyword>
<reference evidence="6 7" key="1">
    <citation type="journal article" date="2023" name="Hortic Res">
        <title>Pangenome of water caltrop reveals structural variations and asymmetric subgenome divergence after allopolyploidization.</title>
        <authorList>
            <person name="Zhang X."/>
            <person name="Chen Y."/>
            <person name="Wang L."/>
            <person name="Yuan Y."/>
            <person name="Fang M."/>
            <person name="Shi L."/>
            <person name="Lu R."/>
            <person name="Comes H.P."/>
            <person name="Ma Y."/>
            <person name="Chen Y."/>
            <person name="Huang G."/>
            <person name="Zhou Y."/>
            <person name="Zheng Z."/>
            <person name="Qiu Y."/>
        </authorList>
    </citation>
    <scope>NUCLEOTIDE SEQUENCE [LARGE SCALE GENOMIC DNA]</scope>
    <source>
        <strain evidence="6">F231</strain>
    </source>
</reference>
<organism evidence="6 7">
    <name type="scientific">Trapa natans</name>
    <name type="common">Water chestnut</name>
    <dbReference type="NCBI Taxonomy" id="22666"/>
    <lineage>
        <taxon>Eukaryota</taxon>
        <taxon>Viridiplantae</taxon>
        <taxon>Streptophyta</taxon>
        <taxon>Embryophyta</taxon>
        <taxon>Tracheophyta</taxon>
        <taxon>Spermatophyta</taxon>
        <taxon>Magnoliopsida</taxon>
        <taxon>eudicotyledons</taxon>
        <taxon>Gunneridae</taxon>
        <taxon>Pentapetalae</taxon>
        <taxon>rosids</taxon>
        <taxon>malvids</taxon>
        <taxon>Myrtales</taxon>
        <taxon>Lythraceae</taxon>
        <taxon>Trapa</taxon>
    </lineage>
</organism>
<comment type="caution">
    <text evidence="6">The sequence shown here is derived from an EMBL/GenBank/DDBJ whole genome shotgun (WGS) entry which is preliminary data.</text>
</comment>
<dbReference type="InterPro" id="IPR011124">
    <property type="entry name" value="Znf_CW"/>
</dbReference>
<dbReference type="GO" id="GO:0008270">
    <property type="term" value="F:zinc ion binding"/>
    <property type="evidence" value="ECO:0007669"/>
    <property type="project" value="UniProtKB-KW"/>
</dbReference>
<gene>
    <name evidence="6" type="ORF">SAY86_025501</name>
</gene>
<feature type="region of interest" description="Disordered" evidence="4">
    <location>
        <begin position="746"/>
        <end position="962"/>
    </location>
</feature>
<feature type="region of interest" description="Disordered" evidence="4">
    <location>
        <begin position="452"/>
        <end position="480"/>
    </location>
</feature>
<feature type="domain" description="CW-type" evidence="5">
    <location>
        <begin position="513"/>
        <end position="566"/>
    </location>
</feature>
<evidence type="ECO:0000313" key="7">
    <source>
        <dbReference type="Proteomes" id="UP001346149"/>
    </source>
</evidence>
<protein>
    <recommendedName>
        <fullName evidence="5">CW-type domain-containing protein</fullName>
    </recommendedName>
</protein>
<feature type="region of interest" description="Disordered" evidence="4">
    <location>
        <begin position="108"/>
        <end position="158"/>
    </location>
</feature>
<dbReference type="PANTHER" id="PTHR46524">
    <property type="entry name" value="CW-TYPE ZINC FINGER"/>
    <property type="match status" value="1"/>
</dbReference>
<dbReference type="PROSITE" id="PS51050">
    <property type="entry name" value="ZF_CW"/>
    <property type="match status" value="1"/>
</dbReference>
<dbReference type="AlphaFoldDB" id="A0AAN7MSC1"/>
<evidence type="ECO:0000259" key="5">
    <source>
        <dbReference type="PROSITE" id="PS51050"/>
    </source>
</evidence>
<dbReference type="Pfam" id="PF24756">
    <property type="entry name" value="THD_CWZF3-5-7"/>
    <property type="match status" value="1"/>
</dbReference>
<accession>A0AAN7MSC1</accession>
<feature type="region of interest" description="Disordered" evidence="4">
    <location>
        <begin position="608"/>
        <end position="637"/>
    </location>
</feature>
<feature type="compositionally biased region" description="Basic and acidic residues" evidence="4">
    <location>
        <begin position="830"/>
        <end position="891"/>
    </location>
</feature>
<dbReference type="Gene3D" id="3.30.40.100">
    <property type="match status" value="1"/>
</dbReference>
<feature type="compositionally biased region" description="Low complexity" evidence="4">
    <location>
        <begin position="678"/>
        <end position="693"/>
    </location>
</feature>
<feature type="compositionally biased region" description="Polar residues" evidence="4">
    <location>
        <begin position="113"/>
        <end position="124"/>
    </location>
</feature>
<feature type="region of interest" description="Disordered" evidence="4">
    <location>
        <begin position="1"/>
        <end position="22"/>
    </location>
</feature>
<sequence length="1211" mass="132587">MEEEMELEEGEAYSYNNNSNHEGNVDCIDPDVAFSYMDVKIQDVLGHFQKDFEGGVSAENLGAKFGGYGSFLPSYERSPVRLQSRSSPNPSRLEDPCRNGVVSVAAPEILSQEPVNSSTAASSQSKRRPNYSKRQDKCMPPLQTVEDENSCKSANRKSYSSIPDQKMLKVRIKLGSSENLSIQNKAAIYSGLGLDVSPSSLLDKSPLGSEGMSCGPTAICFDSPTSIIQIMESCPLNGDKLLSPLLDNLIHFTQKKSFGGFKVTKLLDEKVSKLVKKSNSLSGSKSNTSKKSKGEVLDVDSLTCEDLILKTLELPSISGVEGNGTSARAQSIPYRGQGHSSNLGEKASEDEQATPTPKANFLASKEKRALNSGRSTSRGKKKLKGIQNEGIQHTNPPKESLSGSSSATKSKKSIGKDILKSVSENGELKSREGPTANGRDIYKDFFGEFEHEEENQSRTLIPDSGNGEYSRPVENNTNLKDRASDNSIAKLSTSEMDFDATHDVAPPTSVAPFMIQENWVCCDKCEKWRLLPVGKDPSSLPKKWLCSMLDWLPGKNCCSVSENDTNAVVSQSYHLPASQNNVTFDSTTPASAFASTIRIPEENQIISIPEAPSITRKKKDGTKQVIHQSVADEPFDSLQTRKFKQRSYEYHSDGGDANIRPNKSRNRDQSAGEDWRSPGGSSSKKPAKNGNPNERVVIVKTDSSDVLLKQQRESLENGNANIGKSVLKKRNHDLDIVELARDNYENRKGNKARASSKNDRIECSDKHESDGTIKTSRKGEKVLKPLVAPTCSPKASKNKGSLHEVKGSPDDSVSSSPMRSLKPVMVRNSVDGDEKKNNQSSKCDGEVDKRKFSHGEVLHQDNLRKKMQDEHKSAGKNDFVKNNCRNDEKSLKRAPPSRVDQIREETHAKKSKTLPPTGASPAEAPQVSMMPIAEPANVNKPSKPPETVTAVNGTRPSSDQRDYSQAAANAIKEAKDLKHMADRVKASGSNLEGVGLYFQAALKFLYGASLLELSFNASSKYSEMINSIKTYSSTAKLFEFCAHEYEKSKDMPSAALAYKCMEVAYMKVVYSSQSTATKDRLELQTALKLVPPGESPSSVVSDVDHVNNSAAVDNKATVIKDETPSRIAGNRIITPRNRPNFERLLNFAQDVNNAMEASKKSMAAFNAASSKYADSQHKEVISSIKQAIDFHFQDVEGLLQLVRVATEAISR</sequence>
<dbReference type="InterPro" id="IPR055300">
    <property type="entry name" value="CWZF3/5/7"/>
</dbReference>
<dbReference type="EMBL" id="JAXQNO010000004">
    <property type="protein sequence ID" value="KAK4800136.1"/>
    <property type="molecule type" value="Genomic_DNA"/>
</dbReference>
<feature type="compositionally biased region" description="Basic and acidic residues" evidence="4">
    <location>
        <begin position="665"/>
        <end position="676"/>
    </location>
</feature>
<feature type="region of interest" description="Disordered" evidence="4">
    <location>
        <begin position="79"/>
        <end position="98"/>
    </location>
</feature>
<keyword evidence="7" id="KW-1185">Reference proteome</keyword>
<proteinExistence type="predicted"/>
<evidence type="ECO:0000313" key="6">
    <source>
        <dbReference type="EMBL" id="KAK4800136.1"/>
    </source>
</evidence>
<keyword evidence="1" id="KW-0479">Metal-binding</keyword>
<evidence type="ECO:0000256" key="1">
    <source>
        <dbReference type="ARBA" id="ARBA00022723"/>
    </source>
</evidence>
<dbReference type="InterPro" id="IPR056406">
    <property type="entry name" value="THD_CWZF3/5/7"/>
</dbReference>
<feature type="compositionally biased region" description="Acidic residues" evidence="4">
    <location>
        <begin position="1"/>
        <end position="11"/>
    </location>
</feature>
<dbReference type="PANTHER" id="PTHR46524:SF7">
    <property type="entry name" value="CW-TYPE ZINC FINGER"/>
    <property type="match status" value="1"/>
</dbReference>
<feature type="compositionally biased region" description="Low complexity" evidence="4">
    <location>
        <begin position="398"/>
        <end position="408"/>
    </location>
</feature>
<evidence type="ECO:0000256" key="4">
    <source>
        <dbReference type="SAM" id="MobiDB-lite"/>
    </source>
</evidence>
<keyword evidence="2" id="KW-0863">Zinc-finger</keyword>
<feature type="region of interest" description="Disordered" evidence="4">
    <location>
        <begin position="649"/>
        <end position="696"/>
    </location>
</feature>